<comment type="catalytic activity">
    <reaction evidence="7 9">
        <text>N-(5-phospho-beta-D-ribosyl)anthranilate + diphosphate = 5-phospho-alpha-D-ribose 1-diphosphate + anthranilate</text>
        <dbReference type="Rhea" id="RHEA:11768"/>
        <dbReference type="ChEBI" id="CHEBI:16567"/>
        <dbReference type="ChEBI" id="CHEBI:18277"/>
        <dbReference type="ChEBI" id="CHEBI:33019"/>
        <dbReference type="ChEBI" id="CHEBI:58017"/>
        <dbReference type="EC" id="2.4.2.18"/>
    </reaction>
</comment>
<dbReference type="FunFam" id="3.40.1030.10:FF:000002">
    <property type="entry name" value="Anthranilate phosphoribosyltransferase"/>
    <property type="match status" value="1"/>
</dbReference>
<organism evidence="12 13">
    <name type="scientific">Aliidiomarina iranensis</name>
    <dbReference type="NCBI Taxonomy" id="1434071"/>
    <lineage>
        <taxon>Bacteria</taxon>
        <taxon>Pseudomonadati</taxon>
        <taxon>Pseudomonadota</taxon>
        <taxon>Gammaproteobacteria</taxon>
        <taxon>Alteromonadales</taxon>
        <taxon>Idiomarinaceae</taxon>
        <taxon>Aliidiomarina</taxon>
    </lineage>
</organism>
<feature type="binding site" evidence="9">
    <location>
        <begin position="106"/>
        <end position="114"/>
    </location>
    <ligand>
        <name>5-phospho-alpha-D-ribose 1-diphosphate</name>
        <dbReference type="ChEBI" id="CHEBI:58017"/>
    </ligand>
</feature>
<comment type="function">
    <text evidence="9">Catalyzes the transfer of the phosphoribosyl group of 5-phosphorylribose-1-pyrophosphate (PRPP) to anthranilate to yield N-(5'-phosphoribosyl)-anthranilate (PRA).</text>
</comment>
<accession>A0A432VSF3</accession>
<dbReference type="GO" id="GO:0005829">
    <property type="term" value="C:cytosol"/>
    <property type="evidence" value="ECO:0007669"/>
    <property type="project" value="TreeGrafter"/>
</dbReference>
<comment type="pathway">
    <text evidence="1 9">Amino-acid biosynthesis; L-tryptophan biosynthesis; L-tryptophan from chorismate: step 2/5.</text>
</comment>
<reference evidence="13" key="1">
    <citation type="journal article" date="2018" name="Front. Microbiol.">
        <title>Genome-Based Analysis Reveals the Taxonomy and Diversity of the Family Idiomarinaceae.</title>
        <authorList>
            <person name="Liu Y."/>
            <person name="Lai Q."/>
            <person name="Shao Z."/>
        </authorList>
    </citation>
    <scope>NUCLEOTIDE SEQUENCE [LARGE SCALE GENOMIC DNA]</scope>
    <source>
        <strain evidence="13">GBPy7</strain>
    </source>
</reference>
<dbReference type="Proteomes" id="UP000288395">
    <property type="component" value="Unassembled WGS sequence"/>
</dbReference>
<dbReference type="SUPFAM" id="SSF52418">
    <property type="entry name" value="Nucleoside phosphorylase/phosphoribosyltransferase catalytic domain"/>
    <property type="match status" value="1"/>
</dbReference>
<feature type="binding site" evidence="9">
    <location>
        <position position="222"/>
    </location>
    <ligand>
        <name>Mg(2+)</name>
        <dbReference type="ChEBI" id="CHEBI:18420"/>
        <label>2</label>
    </ligand>
</feature>
<dbReference type="Pfam" id="PF00591">
    <property type="entry name" value="Glycos_transf_3"/>
    <property type="match status" value="1"/>
</dbReference>
<dbReference type="EMBL" id="PIPJ01000008">
    <property type="protein sequence ID" value="RUO19285.1"/>
    <property type="molecule type" value="Genomic_DNA"/>
</dbReference>
<name>A0A432VSF3_9GAMM</name>
<dbReference type="GO" id="GO:0000162">
    <property type="term" value="P:L-tryptophan biosynthetic process"/>
    <property type="evidence" value="ECO:0007669"/>
    <property type="project" value="UniProtKB-UniRule"/>
</dbReference>
<dbReference type="SUPFAM" id="SSF47648">
    <property type="entry name" value="Nucleoside phosphorylase/phosphoribosyltransferase N-terminal domain"/>
    <property type="match status" value="1"/>
</dbReference>
<sequence>MLELVKVINGEVLSMDETTKLFQHLIAGQLTQNQISAMLIALKVRGETPAEIAGAARALVNGSKKFPELAYAVADTCGTGGDGSNTINISTAAALVSASMGLKVAKHGNRSVSSRSGSADVLESLGVPLDLSPDENKVLLDEFGFCFLFAPHYHPGIRYAMPVRQELKTRTLFNLLGPLLNPARPQAQLLGVYTPDLCLPMAQTLQLLGCERAMVVNGSGLDEIALHGPTKVVEINAGELREYELTPADFGLEEASLESLRGGDGNQNARMLHDVFNGCGKDEHANAIAMNAAAVRYLTGNADSLKTATNDVLEHLASGKAAEHLRRMQEEFKA</sequence>
<dbReference type="AlphaFoldDB" id="A0A432VSF3"/>
<feature type="binding site" evidence="9">
    <location>
        <position position="118"/>
    </location>
    <ligand>
        <name>5-phospho-alpha-D-ribose 1-diphosphate</name>
        <dbReference type="ChEBI" id="CHEBI:58017"/>
    </ligand>
</feature>
<dbReference type="Gene3D" id="3.40.1030.10">
    <property type="entry name" value="Nucleoside phosphorylase/phosphoribosyltransferase catalytic domain"/>
    <property type="match status" value="1"/>
</dbReference>
<keyword evidence="4 9" id="KW-0808">Transferase</keyword>
<gene>
    <name evidence="9 12" type="primary">trpD</name>
    <name evidence="12" type="ORF">CWE08_09875</name>
</gene>
<dbReference type="Gene3D" id="1.20.970.10">
    <property type="entry name" value="Transferase, Pyrimidine Nucleoside Phosphorylase, Chain C"/>
    <property type="match status" value="1"/>
</dbReference>
<proteinExistence type="inferred from homology"/>
<feature type="binding site" evidence="9">
    <location>
        <position position="90"/>
    </location>
    <ligand>
        <name>Mg(2+)</name>
        <dbReference type="ChEBI" id="CHEBI:18420"/>
        <label>1</label>
    </ligand>
</feature>
<evidence type="ECO:0000256" key="6">
    <source>
        <dbReference type="ARBA" id="ARBA00023141"/>
    </source>
</evidence>
<dbReference type="PANTHER" id="PTHR43285:SF2">
    <property type="entry name" value="ANTHRANILATE PHOSPHORIBOSYLTRANSFERASE"/>
    <property type="match status" value="1"/>
</dbReference>
<dbReference type="EC" id="2.4.2.18" evidence="9"/>
<dbReference type="HAMAP" id="MF_00211">
    <property type="entry name" value="TrpD"/>
    <property type="match status" value="1"/>
</dbReference>
<evidence type="ECO:0000259" key="11">
    <source>
        <dbReference type="Pfam" id="PF02885"/>
    </source>
</evidence>
<evidence type="ECO:0000313" key="12">
    <source>
        <dbReference type="EMBL" id="RUO19285.1"/>
    </source>
</evidence>
<feature type="binding site" evidence="9">
    <location>
        <position position="223"/>
    </location>
    <ligand>
        <name>Mg(2+)</name>
        <dbReference type="ChEBI" id="CHEBI:18420"/>
        <label>2</label>
    </ligand>
</feature>
<dbReference type="GO" id="GO:0004048">
    <property type="term" value="F:anthranilate phosphoribosyltransferase activity"/>
    <property type="evidence" value="ECO:0007669"/>
    <property type="project" value="UniProtKB-UniRule"/>
</dbReference>
<evidence type="ECO:0000259" key="10">
    <source>
        <dbReference type="Pfam" id="PF00591"/>
    </source>
</evidence>
<feature type="domain" description="Glycosyl transferase family 3" evidence="10">
    <location>
        <begin position="72"/>
        <end position="322"/>
    </location>
</feature>
<comment type="similarity">
    <text evidence="8">In the C-terminal section; belongs to the anthranilate phosphoribosyltransferase family.</text>
</comment>
<protein>
    <recommendedName>
        <fullName evidence="9">Anthranilate phosphoribosyltransferase</fullName>
        <ecNumber evidence="9">2.4.2.18</ecNumber>
    </recommendedName>
</protein>
<keyword evidence="2 9" id="KW-0028">Amino-acid biosynthesis</keyword>
<evidence type="ECO:0000256" key="4">
    <source>
        <dbReference type="ARBA" id="ARBA00022679"/>
    </source>
</evidence>
<comment type="caution">
    <text evidence="12">The sequence shown here is derived from an EMBL/GenBank/DDBJ whole genome shotgun (WGS) entry which is preliminary data.</text>
</comment>
<evidence type="ECO:0000256" key="9">
    <source>
        <dbReference type="HAMAP-Rule" id="MF_00211"/>
    </source>
</evidence>
<comment type="subunit">
    <text evidence="9">Homodimer.</text>
</comment>
<evidence type="ECO:0000256" key="3">
    <source>
        <dbReference type="ARBA" id="ARBA00022676"/>
    </source>
</evidence>
<evidence type="ECO:0000256" key="8">
    <source>
        <dbReference type="ARBA" id="ARBA00061188"/>
    </source>
</evidence>
<feature type="binding site" evidence="9">
    <location>
        <position position="86"/>
    </location>
    <ligand>
        <name>5-phospho-alpha-D-ribose 1-diphosphate</name>
        <dbReference type="ChEBI" id="CHEBI:58017"/>
    </ligand>
</feature>
<keyword evidence="3 9" id="KW-0328">Glycosyltransferase</keyword>
<keyword evidence="13" id="KW-1185">Reference proteome</keyword>
<dbReference type="RefSeq" id="WP_126767882.1">
    <property type="nucleotide sequence ID" value="NZ_PIPJ01000008.1"/>
</dbReference>
<keyword evidence="9" id="KW-0460">Magnesium</keyword>
<comment type="cofactor">
    <cofactor evidence="9">
        <name>Mg(2+)</name>
        <dbReference type="ChEBI" id="CHEBI:18420"/>
    </cofactor>
    <text evidence="9">Binds 2 magnesium ions per monomer.</text>
</comment>
<dbReference type="NCBIfam" id="TIGR01245">
    <property type="entry name" value="trpD"/>
    <property type="match status" value="1"/>
</dbReference>
<dbReference type="GO" id="GO:0000287">
    <property type="term" value="F:magnesium ion binding"/>
    <property type="evidence" value="ECO:0007669"/>
    <property type="project" value="UniProtKB-UniRule"/>
</dbReference>
<dbReference type="InterPro" id="IPR005940">
    <property type="entry name" value="Anthranilate_Pribosyl_Tfrase"/>
</dbReference>
<evidence type="ECO:0000256" key="1">
    <source>
        <dbReference type="ARBA" id="ARBA00004907"/>
    </source>
</evidence>
<evidence type="ECO:0000256" key="7">
    <source>
        <dbReference type="ARBA" id="ARBA00052328"/>
    </source>
</evidence>
<keyword evidence="6 9" id="KW-0057">Aromatic amino acid biosynthesis</keyword>
<feature type="binding site" evidence="9">
    <location>
        <begin position="81"/>
        <end position="82"/>
    </location>
    <ligand>
        <name>5-phospho-alpha-D-ribose 1-diphosphate</name>
        <dbReference type="ChEBI" id="CHEBI:58017"/>
    </ligand>
</feature>
<feature type="binding site" evidence="9">
    <location>
        <position position="164"/>
    </location>
    <ligand>
        <name>anthranilate</name>
        <dbReference type="ChEBI" id="CHEBI:16567"/>
        <label>2</label>
    </ligand>
</feature>
<feature type="binding site" evidence="9">
    <location>
        <position position="223"/>
    </location>
    <ligand>
        <name>Mg(2+)</name>
        <dbReference type="ChEBI" id="CHEBI:18420"/>
        <label>1</label>
    </ligand>
</feature>
<dbReference type="InterPro" id="IPR036320">
    <property type="entry name" value="Glycosyl_Trfase_fam3_N_dom_sf"/>
</dbReference>
<evidence type="ECO:0000256" key="5">
    <source>
        <dbReference type="ARBA" id="ARBA00022822"/>
    </source>
</evidence>
<feature type="binding site" evidence="9">
    <location>
        <position position="78"/>
    </location>
    <ligand>
        <name>anthranilate</name>
        <dbReference type="ChEBI" id="CHEBI:16567"/>
        <label>1</label>
    </ligand>
</feature>
<dbReference type="InterPro" id="IPR017459">
    <property type="entry name" value="Glycosyl_Trfase_fam3_N_dom"/>
</dbReference>
<dbReference type="InterPro" id="IPR000312">
    <property type="entry name" value="Glycosyl_Trfase_fam3"/>
</dbReference>
<keyword evidence="5 9" id="KW-0822">Tryptophan biosynthesis</keyword>
<dbReference type="PANTHER" id="PTHR43285">
    <property type="entry name" value="ANTHRANILATE PHOSPHORIBOSYLTRANSFERASE"/>
    <property type="match status" value="1"/>
</dbReference>
<comment type="caution">
    <text evidence="9">Lacks conserved residue(s) required for the propagation of feature annotation.</text>
</comment>
<dbReference type="InterPro" id="IPR035902">
    <property type="entry name" value="Nuc_phospho_transferase"/>
</dbReference>
<dbReference type="Pfam" id="PF02885">
    <property type="entry name" value="Glycos_trans_3N"/>
    <property type="match status" value="1"/>
</dbReference>
<dbReference type="OrthoDB" id="9806430at2"/>
<evidence type="ECO:0000313" key="13">
    <source>
        <dbReference type="Proteomes" id="UP000288395"/>
    </source>
</evidence>
<dbReference type="UniPathway" id="UPA00035">
    <property type="reaction ID" value="UER00041"/>
</dbReference>
<feature type="binding site" evidence="9">
    <location>
        <position position="78"/>
    </location>
    <ligand>
        <name>5-phospho-alpha-D-ribose 1-diphosphate</name>
        <dbReference type="ChEBI" id="CHEBI:58017"/>
    </ligand>
</feature>
<comment type="similarity">
    <text evidence="9">Belongs to the anthranilate phosphoribosyltransferase family.</text>
</comment>
<keyword evidence="9" id="KW-0479">Metal-binding</keyword>
<evidence type="ECO:0000256" key="2">
    <source>
        <dbReference type="ARBA" id="ARBA00022605"/>
    </source>
</evidence>
<feature type="binding site" evidence="9">
    <location>
        <begin position="88"/>
        <end position="91"/>
    </location>
    <ligand>
        <name>5-phospho-alpha-D-ribose 1-diphosphate</name>
        <dbReference type="ChEBI" id="CHEBI:58017"/>
    </ligand>
</feature>
<feature type="binding site" evidence="9">
    <location>
        <position position="109"/>
    </location>
    <ligand>
        <name>anthranilate</name>
        <dbReference type="ChEBI" id="CHEBI:16567"/>
        <label>1</label>
    </ligand>
</feature>
<feature type="domain" description="Glycosyl transferase family 3 N-terminal" evidence="11">
    <location>
        <begin position="5"/>
        <end position="60"/>
    </location>
</feature>